<feature type="transmembrane region" description="Helical" evidence="1">
    <location>
        <begin position="60"/>
        <end position="85"/>
    </location>
</feature>
<feature type="transmembrane region" description="Helical" evidence="1">
    <location>
        <begin position="97"/>
        <end position="119"/>
    </location>
</feature>
<sequence>MRSNDSKRLQKLGAWRRVMGTLSILGWLIFIAALIVYDYAKPETGTLLSEWLDVDLRSGWIASLAQLYLFLMALGLVVSCVACVLNIWLHRRRRTHIWVNTLILGLASISGLLLFFYGFS</sequence>
<dbReference type="AlphaFoldDB" id="A0A348WNS7"/>
<keyword evidence="1" id="KW-0472">Membrane</keyword>
<protein>
    <submittedName>
        <fullName evidence="2">Uncharacterized protein</fullName>
    </submittedName>
</protein>
<keyword evidence="1" id="KW-1133">Transmembrane helix</keyword>
<evidence type="ECO:0000313" key="2">
    <source>
        <dbReference type="EMBL" id="HAR56189.1"/>
    </source>
</evidence>
<reference evidence="2 3" key="1">
    <citation type="journal article" date="2018" name="Nat. Biotechnol.">
        <title>A standardized bacterial taxonomy based on genome phylogeny substantially revises the tree of life.</title>
        <authorList>
            <person name="Parks D.H."/>
            <person name="Chuvochina M."/>
            <person name="Waite D.W."/>
            <person name="Rinke C."/>
            <person name="Skarshewski A."/>
            <person name="Chaumeil P.A."/>
            <person name="Hugenholtz P."/>
        </authorList>
    </citation>
    <scope>NUCLEOTIDE SEQUENCE [LARGE SCALE GENOMIC DNA]</scope>
    <source>
        <strain evidence="2">UBA9360</strain>
    </source>
</reference>
<name>A0A348WNS7_9GAMM</name>
<gene>
    <name evidence="2" type="ORF">DCR58_05305</name>
</gene>
<evidence type="ECO:0000313" key="3">
    <source>
        <dbReference type="Proteomes" id="UP000262878"/>
    </source>
</evidence>
<dbReference type="Proteomes" id="UP000262878">
    <property type="component" value="Unassembled WGS sequence"/>
</dbReference>
<feature type="transmembrane region" description="Helical" evidence="1">
    <location>
        <begin position="21"/>
        <end position="40"/>
    </location>
</feature>
<comment type="caution">
    <text evidence="2">The sequence shown here is derived from an EMBL/GenBank/DDBJ whole genome shotgun (WGS) entry which is preliminary data.</text>
</comment>
<proteinExistence type="predicted"/>
<dbReference type="EMBL" id="DMUP01000119">
    <property type="protein sequence ID" value="HAR56189.1"/>
    <property type="molecule type" value="Genomic_DNA"/>
</dbReference>
<accession>A0A348WNS7</accession>
<organism evidence="2 3">
    <name type="scientific">Idiomarina baltica</name>
    <dbReference type="NCBI Taxonomy" id="190892"/>
    <lineage>
        <taxon>Bacteria</taxon>
        <taxon>Pseudomonadati</taxon>
        <taxon>Pseudomonadota</taxon>
        <taxon>Gammaproteobacteria</taxon>
        <taxon>Alteromonadales</taxon>
        <taxon>Idiomarinaceae</taxon>
        <taxon>Idiomarina</taxon>
    </lineage>
</organism>
<keyword evidence="1" id="KW-0812">Transmembrane</keyword>
<evidence type="ECO:0000256" key="1">
    <source>
        <dbReference type="SAM" id="Phobius"/>
    </source>
</evidence>
<dbReference type="RefSeq" id="WP_006955789.1">
    <property type="nucleotide sequence ID" value="NZ_DBGH01000124.1"/>
</dbReference>